<dbReference type="Pfam" id="PF07727">
    <property type="entry name" value="RVT_2"/>
    <property type="match status" value="2"/>
</dbReference>
<gene>
    <name evidence="2" type="ORF">Tco_0878182</name>
</gene>
<reference evidence="2" key="1">
    <citation type="journal article" date="2022" name="Int. J. Mol. Sci.">
        <title>Draft Genome of Tanacetum Coccineum: Genomic Comparison of Closely Related Tanacetum-Family Plants.</title>
        <authorList>
            <person name="Yamashiro T."/>
            <person name="Shiraishi A."/>
            <person name="Nakayama K."/>
            <person name="Satake H."/>
        </authorList>
    </citation>
    <scope>NUCLEOTIDE SEQUENCE</scope>
</reference>
<evidence type="ECO:0000259" key="1">
    <source>
        <dbReference type="Pfam" id="PF07727"/>
    </source>
</evidence>
<dbReference type="EMBL" id="BQNB010013720">
    <property type="protein sequence ID" value="GJT19476.1"/>
    <property type="molecule type" value="Genomic_DNA"/>
</dbReference>
<dbReference type="PANTHER" id="PTHR11439:SF508">
    <property type="entry name" value="RNA-DIRECTED DNA POLYMERASE"/>
    <property type="match status" value="1"/>
</dbReference>
<dbReference type="PANTHER" id="PTHR11439">
    <property type="entry name" value="GAG-POL-RELATED RETROTRANSPOSON"/>
    <property type="match status" value="1"/>
</dbReference>
<accession>A0ABQ5BX96</accession>
<proteinExistence type="predicted"/>
<reference evidence="2" key="2">
    <citation type="submission" date="2022-01" db="EMBL/GenBank/DDBJ databases">
        <authorList>
            <person name="Yamashiro T."/>
            <person name="Shiraishi A."/>
            <person name="Satake H."/>
            <person name="Nakayama K."/>
        </authorList>
    </citation>
    <scope>NUCLEOTIDE SEQUENCE</scope>
</reference>
<sequence>MSVGNGGGCCDPREDGVVIVAAWTGGGGCVGSGDDDVVYVLNALEVRYAFSECGLLSNLQAIAPSPSFDVNSSKSDLGRWIVNVGVRMARLATIGSKWIYRIKYKASGEIDRYKDRLVAQGFGQREGLDYEETFSPVDVYMALPPGLYDKNETKVCKLVKSLYGLKQAPRQWNAKLTSSLIENGFIQSKNDYSLYVKSKKGLFVALLVYVDDIVVTETKNDKFLPSMIEYQKLVGKLIYLSVTRPDIAYVVHCLSRHMHAPLQSHFSAGLRVLRYLKQAPGFCVYFCNNLVSWKSKKQATISRSSAESEYRCLASTACEVIWIAKILKDLDIESLFPVDLYCALFLR</sequence>
<feature type="domain" description="Reverse transcriptase Ty1/copia-type" evidence="1">
    <location>
        <begin position="93"/>
        <end position="137"/>
    </location>
</feature>
<evidence type="ECO:0000313" key="3">
    <source>
        <dbReference type="Proteomes" id="UP001151760"/>
    </source>
</evidence>
<evidence type="ECO:0000313" key="2">
    <source>
        <dbReference type="EMBL" id="GJT19476.1"/>
    </source>
</evidence>
<protein>
    <submittedName>
        <fullName evidence="2">Ribonuclease H-like domain-containing protein</fullName>
    </submittedName>
</protein>
<dbReference type="SUPFAM" id="SSF56672">
    <property type="entry name" value="DNA/RNA polymerases"/>
    <property type="match status" value="1"/>
</dbReference>
<dbReference type="InterPro" id="IPR043502">
    <property type="entry name" value="DNA/RNA_pol_sf"/>
</dbReference>
<keyword evidence="3" id="KW-1185">Reference proteome</keyword>
<feature type="domain" description="Reverse transcriptase Ty1/copia-type" evidence="1">
    <location>
        <begin position="138"/>
        <end position="219"/>
    </location>
</feature>
<dbReference type="Proteomes" id="UP001151760">
    <property type="component" value="Unassembled WGS sequence"/>
</dbReference>
<name>A0ABQ5BX96_9ASTR</name>
<organism evidence="2 3">
    <name type="scientific">Tanacetum coccineum</name>
    <dbReference type="NCBI Taxonomy" id="301880"/>
    <lineage>
        <taxon>Eukaryota</taxon>
        <taxon>Viridiplantae</taxon>
        <taxon>Streptophyta</taxon>
        <taxon>Embryophyta</taxon>
        <taxon>Tracheophyta</taxon>
        <taxon>Spermatophyta</taxon>
        <taxon>Magnoliopsida</taxon>
        <taxon>eudicotyledons</taxon>
        <taxon>Gunneridae</taxon>
        <taxon>Pentapetalae</taxon>
        <taxon>asterids</taxon>
        <taxon>campanulids</taxon>
        <taxon>Asterales</taxon>
        <taxon>Asteraceae</taxon>
        <taxon>Asteroideae</taxon>
        <taxon>Anthemideae</taxon>
        <taxon>Anthemidinae</taxon>
        <taxon>Tanacetum</taxon>
    </lineage>
</organism>
<dbReference type="CDD" id="cd09272">
    <property type="entry name" value="RNase_HI_RT_Ty1"/>
    <property type="match status" value="1"/>
</dbReference>
<dbReference type="InterPro" id="IPR013103">
    <property type="entry name" value="RVT_2"/>
</dbReference>
<comment type="caution">
    <text evidence="2">The sequence shown here is derived from an EMBL/GenBank/DDBJ whole genome shotgun (WGS) entry which is preliminary data.</text>
</comment>